<evidence type="ECO:0000259" key="16">
    <source>
        <dbReference type="Pfam" id="PF00275"/>
    </source>
</evidence>
<dbReference type="GO" id="GO:0008760">
    <property type="term" value="F:UDP-N-acetylglucosamine 1-carboxyvinyltransferase activity"/>
    <property type="evidence" value="ECO:0007669"/>
    <property type="project" value="UniProtKB-EC"/>
</dbReference>
<gene>
    <name evidence="17" type="ORF">METZ01_LOCUS33815</name>
</gene>
<comment type="pathway">
    <text evidence="2">Cell wall biogenesis; peptidoglycan biosynthesis.</text>
</comment>
<evidence type="ECO:0000256" key="6">
    <source>
        <dbReference type="ARBA" id="ARBA00022960"/>
    </source>
</evidence>
<dbReference type="GO" id="GO:0005737">
    <property type="term" value="C:cytoplasm"/>
    <property type="evidence" value="ECO:0007669"/>
    <property type="project" value="UniProtKB-SubCell"/>
</dbReference>
<keyword evidence="5" id="KW-0808">Transferase</keyword>
<evidence type="ECO:0000256" key="14">
    <source>
        <dbReference type="ARBA" id="ARBA00042842"/>
    </source>
</evidence>
<keyword evidence="8" id="KW-0131">Cell cycle</keyword>
<proteinExistence type="inferred from homology"/>
<protein>
    <recommendedName>
        <fullName evidence="12">UDP-N-acetylglucosamine 1-carboxyvinyltransferase</fullName>
        <ecNumber evidence="11">2.5.1.7</ecNumber>
    </recommendedName>
    <alternativeName>
        <fullName evidence="13">Enoylpyruvate transferase</fullName>
    </alternativeName>
    <alternativeName>
        <fullName evidence="14">UDP-N-acetylglucosamine enolpyruvyl transferase</fullName>
    </alternativeName>
</protein>
<dbReference type="Gene3D" id="3.65.10.10">
    <property type="entry name" value="Enolpyruvate transferase domain"/>
    <property type="match status" value="2"/>
</dbReference>
<evidence type="ECO:0000256" key="1">
    <source>
        <dbReference type="ARBA" id="ARBA00004496"/>
    </source>
</evidence>
<dbReference type="InterPro" id="IPR050068">
    <property type="entry name" value="MurA_subfamily"/>
</dbReference>
<sequence length="427" mass="45057">MPTYIVEGGHSLSGRIRPAGNKNAALPAIAATVMASEPVTLQNIPKIGDVETLLEIVASLGAEVHWDDENTVTIDASSVSSGSVDRALSERIRASLLLAGPLLARFGKVDLPPPGGDVIGRRRMDTHFLAFEALGASVRLANGFEIEARDLKGADFFLDEPSVTATENAIMAAVLAKGESTIRNSASEPHVQDLCHLLNKMGGGIEGIGTNQLHISGVPELGGTTFAVGSDHIETGSFVGLAAVTGSEIMVENAPVEHLDSTLLGFRRLGVEVSIDGNTLTIHGDRTCNVASDAFGAVPKIDDGPWPAFPADLTSIAVVTATQCTGTVLIHEKMFESRMFFTDKLVGMGAHIILCDPHRAVVVGPSVLQGTGLESPDIRAGMAMLIAALGAQGTSRIQNVRQIERGYERIDERLRALGARIERQDVP</sequence>
<dbReference type="GO" id="GO:0051301">
    <property type="term" value="P:cell division"/>
    <property type="evidence" value="ECO:0007669"/>
    <property type="project" value="UniProtKB-KW"/>
</dbReference>
<dbReference type="HAMAP" id="MF_00111">
    <property type="entry name" value="MurA"/>
    <property type="match status" value="1"/>
</dbReference>
<evidence type="ECO:0000256" key="8">
    <source>
        <dbReference type="ARBA" id="ARBA00023306"/>
    </source>
</evidence>
<evidence type="ECO:0000256" key="2">
    <source>
        <dbReference type="ARBA" id="ARBA00004752"/>
    </source>
</evidence>
<dbReference type="InterPro" id="IPR001986">
    <property type="entry name" value="Enolpyruvate_Tfrase_dom"/>
</dbReference>
<organism evidence="17">
    <name type="scientific">marine metagenome</name>
    <dbReference type="NCBI Taxonomy" id="408172"/>
    <lineage>
        <taxon>unclassified sequences</taxon>
        <taxon>metagenomes</taxon>
        <taxon>ecological metagenomes</taxon>
    </lineage>
</organism>
<evidence type="ECO:0000256" key="9">
    <source>
        <dbReference type="ARBA" id="ARBA00023316"/>
    </source>
</evidence>
<evidence type="ECO:0000256" key="12">
    <source>
        <dbReference type="ARBA" id="ARBA00039754"/>
    </source>
</evidence>
<evidence type="ECO:0000256" key="10">
    <source>
        <dbReference type="ARBA" id="ARBA00038367"/>
    </source>
</evidence>
<feature type="domain" description="Enolpyruvate transferase" evidence="16">
    <location>
        <begin position="6"/>
        <end position="414"/>
    </location>
</feature>
<dbReference type="PANTHER" id="PTHR43783">
    <property type="entry name" value="UDP-N-ACETYLGLUCOSAMINE 1-CARBOXYVINYLTRANSFERASE"/>
    <property type="match status" value="1"/>
</dbReference>
<evidence type="ECO:0000256" key="13">
    <source>
        <dbReference type="ARBA" id="ARBA00042443"/>
    </source>
</evidence>
<evidence type="ECO:0000256" key="5">
    <source>
        <dbReference type="ARBA" id="ARBA00022679"/>
    </source>
</evidence>
<evidence type="ECO:0000313" key="17">
    <source>
        <dbReference type="EMBL" id="SUZ80961.1"/>
    </source>
</evidence>
<dbReference type="CDD" id="cd01555">
    <property type="entry name" value="UdpNAET"/>
    <property type="match status" value="1"/>
</dbReference>
<keyword evidence="3" id="KW-0963">Cytoplasm</keyword>
<dbReference type="Pfam" id="PF00275">
    <property type="entry name" value="EPSP_synthase"/>
    <property type="match status" value="1"/>
</dbReference>
<dbReference type="InterPro" id="IPR013792">
    <property type="entry name" value="RNA3'P_cycl/enolpyr_Trfase_a/b"/>
</dbReference>
<name>A0A381QNM2_9ZZZZ</name>
<evidence type="ECO:0000256" key="15">
    <source>
        <dbReference type="ARBA" id="ARBA00047527"/>
    </source>
</evidence>
<dbReference type="GO" id="GO:0071555">
    <property type="term" value="P:cell wall organization"/>
    <property type="evidence" value="ECO:0007669"/>
    <property type="project" value="UniProtKB-KW"/>
</dbReference>
<keyword evidence="4" id="KW-0132">Cell division</keyword>
<comment type="similarity">
    <text evidence="10">Belongs to the EPSP synthase family. MurA subfamily.</text>
</comment>
<dbReference type="InterPro" id="IPR005750">
    <property type="entry name" value="UDP_GlcNAc_COvinyl_MurA"/>
</dbReference>
<keyword evidence="6" id="KW-0133">Cell shape</keyword>
<dbReference type="EMBL" id="UINC01001449">
    <property type="protein sequence ID" value="SUZ80961.1"/>
    <property type="molecule type" value="Genomic_DNA"/>
</dbReference>
<comment type="subcellular location">
    <subcellularLocation>
        <location evidence="1">Cytoplasm</location>
    </subcellularLocation>
</comment>
<dbReference type="GO" id="GO:0019277">
    <property type="term" value="P:UDP-N-acetylgalactosamine biosynthetic process"/>
    <property type="evidence" value="ECO:0007669"/>
    <property type="project" value="InterPro"/>
</dbReference>
<evidence type="ECO:0000256" key="7">
    <source>
        <dbReference type="ARBA" id="ARBA00022984"/>
    </source>
</evidence>
<accession>A0A381QNM2</accession>
<evidence type="ECO:0000256" key="3">
    <source>
        <dbReference type="ARBA" id="ARBA00022490"/>
    </source>
</evidence>
<reference evidence="17" key="1">
    <citation type="submission" date="2018-05" db="EMBL/GenBank/DDBJ databases">
        <authorList>
            <person name="Lanie J.A."/>
            <person name="Ng W.-L."/>
            <person name="Kazmierczak K.M."/>
            <person name="Andrzejewski T.M."/>
            <person name="Davidsen T.M."/>
            <person name="Wayne K.J."/>
            <person name="Tettelin H."/>
            <person name="Glass J.I."/>
            <person name="Rusch D."/>
            <person name="Podicherti R."/>
            <person name="Tsui H.-C.T."/>
            <person name="Winkler M.E."/>
        </authorList>
    </citation>
    <scope>NUCLEOTIDE SEQUENCE</scope>
</reference>
<dbReference type="AlphaFoldDB" id="A0A381QNM2"/>
<evidence type="ECO:0000256" key="4">
    <source>
        <dbReference type="ARBA" id="ARBA00022618"/>
    </source>
</evidence>
<dbReference type="GO" id="GO:0008360">
    <property type="term" value="P:regulation of cell shape"/>
    <property type="evidence" value="ECO:0007669"/>
    <property type="project" value="UniProtKB-KW"/>
</dbReference>
<dbReference type="NCBIfam" id="NF006873">
    <property type="entry name" value="PRK09369.1"/>
    <property type="match status" value="1"/>
</dbReference>
<dbReference type="GO" id="GO:0009252">
    <property type="term" value="P:peptidoglycan biosynthetic process"/>
    <property type="evidence" value="ECO:0007669"/>
    <property type="project" value="UniProtKB-KW"/>
</dbReference>
<keyword evidence="9" id="KW-0961">Cell wall biogenesis/degradation</keyword>
<evidence type="ECO:0000256" key="11">
    <source>
        <dbReference type="ARBA" id="ARBA00039108"/>
    </source>
</evidence>
<keyword evidence="7" id="KW-0573">Peptidoglycan synthesis</keyword>
<dbReference type="PANTHER" id="PTHR43783:SF1">
    <property type="entry name" value="UDP-N-ACETYLGLUCOSAMINE 1-CARBOXYVINYLTRANSFERASE"/>
    <property type="match status" value="1"/>
</dbReference>
<dbReference type="EC" id="2.5.1.7" evidence="11"/>
<dbReference type="InterPro" id="IPR036968">
    <property type="entry name" value="Enolpyruvate_Tfrase_sf"/>
</dbReference>
<dbReference type="SUPFAM" id="SSF55205">
    <property type="entry name" value="EPT/RTPC-like"/>
    <property type="match status" value="1"/>
</dbReference>
<comment type="catalytic activity">
    <reaction evidence="15">
        <text>phosphoenolpyruvate + UDP-N-acetyl-alpha-D-glucosamine = UDP-N-acetyl-3-O-(1-carboxyvinyl)-alpha-D-glucosamine + phosphate</text>
        <dbReference type="Rhea" id="RHEA:18681"/>
        <dbReference type="ChEBI" id="CHEBI:43474"/>
        <dbReference type="ChEBI" id="CHEBI:57705"/>
        <dbReference type="ChEBI" id="CHEBI:58702"/>
        <dbReference type="ChEBI" id="CHEBI:68483"/>
        <dbReference type="EC" id="2.5.1.7"/>
    </reaction>
</comment>
<dbReference type="NCBIfam" id="TIGR01072">
    <property type="entry name" value="murA"/>
    <property type="match status" value="1"/>
</dbReference>